<evidence type="ECO:0000256" key="7">
    <source>
        <dbReference type="ARBA" id="ARBA00023004"/>
    </source>
</evidence>
<dbReference type="CDD" id="cd11065">
    <property type="entry name" value="CYP64-like"/>
    <property type="match status" value="1"/>
</dbReference>
<keyword evidence="6" id="KW-0560">Oxidoreductase</keyword>
<keyword evidence="7 9" id="KW-0408">Iron</keyword>
<dbReference type="Proteomes" id="UP000217790">
    <property type="component" value="Unassembled WGS sequence"/>
</dbReference>
<dbReference type="InterPro" id="IPR036396">
    <property type="entry name" value="Cyt_P450_sf"/>
</dbReference>
<keyword evidence="5 9" id="KW-0479">Metal-binding</keyword>
<name>A0A2H3D917_ARMGA</name>
<dbReference type="GO" id="GO:0016705">
    <property type="term" value="F:oxidoreductase activity, acting on paired donors, with incorporation or reduction of molecular oxygen"/>
    <property type="evidence" value="ECO:0007669"/>
    <property type="project" value="InterPro"/>
</dbReference>
<dbReference type="GO" id="GO:0004497">
    <property type="term" value="F:monooxygenase activity"/>
    <property type="evidence" value="ECO:0007669"/>
    <property type="project" value="UniProtKB-KW"/>
</dbReference>
<evidence type="ECO:0000256" key="3">
    <source>
        <dbReference type="ARBA" id="ARBA00010617"/>
    </source>
</evidence>
<evidence type="ECO:0000313" key="10">
    <source>
        <dbReference type="EMBL" id="PBK87328.1"/>
    </source>
</evidence>
<dbReference type="Pfam" id="PF00067">
    <property type="entry name" value="p450"/>
    <property type="match status" value="1"/>
</dbReference>
<dbReference type="Gene3D" id="1.10.630.10">
    <property type="entry name" value="Cytochrome P450"/>
    <property type="match status" value="1"/>
</dbReference>
<dbReference type="PRINTS" id="PR00385">
    <property type="entry name" value="P450"/>
</dbReference>
<evidence type="ECO:0000256" key="1">
    <source>
        <dbReference type="ARBA" id="ARBA00001971"/>
    </source>
</evidence>
<comment type="pathway">
    <text evidence="2">Secondary metabolite biosynthesis.</text>
</comment>
<comment type="cofactor">
    <cofactor evidence="1 9">
        <name>heme</name>
        <dbReference type="ChEBI" id="CHEBI:30413"/>
    </cofactor>
</comment>
<dbReference type="PANTHER" id="PTHR46300">
    <property type="entry name" value="P450, PUTATIVE (EUROFUNG)-RELATED-RELATED"/>
    <property type="match status" value="1"/>
</dbReference>
<dbReference type="InterPro" id="IPR001128">
    <property type="entry name" value="Cyt_P450"/>
</dbReference>
<evidence type="ECO:0000256" key="8">
    <source>
        <dbReference type="ARBA" id="ARBA00023033"/>
    </source>
</evidence>
<dbReference type="PANTHER" id="PTHR46300:SF7">
    <property type="entry name" value="P450, PUTATIVE (EUROFUNG)-RELATED"/>
    <property type="match status" value="1"/>
</dbReference>
<dbReference type="OrthoDB" id="2789670at2759"/>
<dbReference type="InterPro" id="IPR002401">
    <property type="entry name" value="Cyt_P450_E_grp-I"/>
</dbReference>
<keyword evidence="11" id="KW-1185">Reference proteome</keyword>
<gene>
    <name evidence="10" type="ORF">ARMGADRAFT_1085735</name>
</gene>
<evidence type="ECO:0000256" key="9">
    <source>
        <dbReference type="PIRSR" id="PIRSR602401-1"/>
    </source>
</evidence>
<dbReference type="OMA" id="WIAYMEM"/>
<dbReference type="InParanoid" id="A0A2H3D917"/>
<keyword evidence="8" id="KW-0503">Monooxygenase</keyword>
<comment type="similarity">
    <text evidence="3">Belongs to the cytochrome P450 family.</text>
</comment>
<feature type="binding site" description="axial binding residue" evidence="9">
    <location>
        <position position="427"/>
    </location>
    <ligand>
        <name>heme</name>
        <dbReference type="ChEBI" id="CHEBI:30413"/>
    </ligand>
    <ligandPart>
        <name>Fe</name>
        <dbReference type="ChEBI" id="CHEBI:18248"/>
    </ligandPart>
</feature>
<dbReference type="EMBL" id="KZ293679">
    <property type="protein sequence ID" value="PBK87328.1"/>
    <property type="molecule type" value="Genomic_DNA"/>
</dbReference>
<reference evidence="11" key="1">
    <citation type="journal article" date="2017" name="Nat. Ecol. Evol.">
        <title>Genome expansion and lineage-specific genetic innovations in the forest pathogenic fungi Armillaria.</title>
        <authorList>
            <person name="Sipos G."/>
            <person name="Prasanna A.N."/>
            <person name="Walter M.C."/>
            <person name="O'Connor E."/>
            <person name="Balint B."/>
            <person name="Krizsan K."/>
            <person name="Kiss B."/>
            <person name="Hess J."/>
            <person name="Varga T."/>
            <person name="Slot J."/>
            <person name="Riley R."/>
            <person name="Boka B."/>
            <person name="Rigling D."/>
            <person name="Barry K."/>
            <person name="Lee J."/>
            <person name="Mihaltcheva S."/>
            <person name="LaButti K."/>
            <person name="Lipzen A."/>
            <person name="Waldron R."/>
            <person name="Moloney N.M."/>
            <person name="Sperisen C."/>
            <person name="Kredics L."/>
            <person name="Vagvoelgyi C."/>
            <person name="Patrignani A."/>
            <person name="Fitzpatrick D."/>
            <person name="Nagy I."/>
            <person name="Doyle S."/>
            <person name="Anderson J.B."/>
            <person name="Grigoriev I.V."/>
            <person name="Gueldener U."/>
            <person name="Muensterkoetter M."/>
            <person name="Nagy L.G."/>
        </authorList>
    </citation>
    <scope>NUCLEOTIDE SEQUENCE [LARGE SCALE GENOMIC DNA]</scope>
    <source>
        <strain evidence="11">Ar21-2</strain>
    </source>
</reference>
<evidence type="ECO:0000256" key="4">
    <source>
        <dbReference type="ARBA" id="ARBA00022617"/>
    </source>
</evidence>
<keyword evidence="4 9" id="KW-0349">Heme</keyword>
<dbReference type="GO" id="GO:0020037">
    <property type="term" value="F:heme binding"/>
    <property type="evidence" value="ECO:0007669"/>
    <property type="project" value="InterPro"/>
</dbReference>
<dbReference type="STRING" id="47427.A0A2H3D917"/>
<evidence type="ECO:0000256" key="2">
    <source>
        <dbReference type="ARBA" id="ARBA00005179"/>
    </source>
</evidence>
<organism evidence="10 11">
    <name type="scientific">Armillaria gallica</name>
    <name type="common">Bulbous honey fungus</name>
    <name type="synonym">Armillaria bulbosa</name>
    <dbReference type="NCBI Taxonomy" id="47427"/>
    <lineage>
        <taxon>Eukaryota</taxon>
        <taxon>Fungi</taxon>
        <taxon>Dikarya</taxon>
        <taxon>Basidiomycota</taxon>
        <taxon>Agaricomycotina</taxon>
        <taxon>Agaricomycetes</taxon>
        <taxon>Agaricomycetidae</taxon>
        <taxon>Agaricales</taxon>
        <taxon>Marasmiineae</taxon>
        <taxon>Physalacriaceae</taxon>
        <taxon>Armillaria</taxon>
    </lineage>
</organism>
<dbReference type="PRINTS" id="PR00463">
    <property type="entry name" value="EP450I"/>
</dbReference>
<dbReference type="SUPFAM" id="SSF48264">
    <property type="entry name" value="Cytochrome P450"/>
    <property type="match status" value="1"/>
</dbReference>
<dbReference type="GO" id="GO:0005506">
    <property type="term" value="F:iron ion binding"/>
    <property type="evidence" value="ECO:0007669"/>
    <property type="project" value="InterPro"/>
</dbReference>
<evidence type="ECO:0000313" key="11">
    <source>
        <dbReference type="Proteomes" id="UP000217790"/>
    </source>
</evidence>
<evidence type="ECO:0000256" key="5">
    <source>
        <dbReference type="ARBA" id="ARBA00022723"/>
    </source>
</evidence>
<sequence length="473" mass="53240">MHLSFVDASKFLAFVYALYKLVSRSHRRLPPGPAGLPMIGNVYDIPGKFDWIAYMEMSKKYESSLISLNFMGSRVVVVNTHDAARDLFERRSLIYSDRLADDFGAEFSYLMPSQEWVLDGTPASYLMARDGKASPRHRKIFRQEIEGHSSAAYHDCEIHEARLLLRRPLNDPENYRKSIRFMFGRLILAITYGIDVKHDSDPHIRNAETAMQAAAVCINARSFLVDVFPILRFIPDWFPGAIFKRKAKEWRKAITAMPMTFVKRSIEDGTPEPSVAYKQISLMEADGNRTRKNEDILRDALSTFYAGGADTTVSALCSFVLAMLLYPNVQKKGQAAIDAAIFNEVLRWAPVLPLGVPRRCTEDNEYSGYHIPRGATVVFNSWALLHDEAVYGPETETFNPDRFMKDGALNPDVPFPMETFGFSRRICAGKDLGFDSIKITMTSLLAVFDFGKAVDAEGNIIEVSGEYLSGGLM</sequence>
<evidence type="ECO:0000256" key="6">
    <source>
        <dbReference type="ARBA" id="ARBA00023002"/>
    </source>
</evidence>
<accession>A0A2H3D917</accession>
<proteinExistence type="inferred from homology"/>
<dbReference type="InterPro" id="IPR050364">
    <property type="entry name" value="Cytochrome_P450_fung"/>
</dbReference>
<dbReference type="AlphaFoldDB" id="A0A2H3D917"/>
<protein>
    <submittedName>
        <fullName evidence="10">Cytochrome P450</fullName>
    </submittedName>
</protein>